<comment type="caution">
    <text evidence="6">The sequence shown here is derived from an EMBL/GenBank/DDBJ whole genome shotgun (WGS) entry which is preliminary data.</text>
</comment>
<evidence type="ECO:0000313" key="8">
    <source>
        <dbReference type="Proteomes" id="UP000325113"/>
    </source>
</evidence>
<evidence type="ECO:0000313" key="5">
    <source>
        <dbReference type="EMBL" id="KAA0161733.1"/>
    </source>
</evidence>
<dbReference type="EMBL" id="VLTL01000048">
    <property type="protein sequence ID" value="KAA0165242.1"/>
    <property type="molecule type" value="Genomic_DNA"/>
</dbReference>
<keyword evidence="1" id="KW-0028">Amino-acid biosynthesis</keyword>
<proteinExistence type="predicted"/>
<dbReference type="PANTHER" id="PTHR45937:SF1">
    <property type="entry name" value="ASPARAGINE SYNTHETASE DOMAIN-CONTAINING PROTEIN 1"/>
    <property type="match status" value="1"/>
</dbReference>
<accession>A0A5A8DIR5</accession>
<dbReference type="InterPro" id="IPR014729">
    <property type="entry name" value="Rossmann-like_a/b/a_fold"/>
</dbReference>
<dbReference type="InterPro" id="IPR051857">
    <property type="entry name" value="Asn_synthetase_domain"/>
</dbReference>
<dbReference type="EMBL" id="VLTM01000033">
    <property type="protein sequence ID" value="KAA0161733.1"/>
    <property type="molecule type" value="Genomic_DNA"/>
</dbReference>
<dbReference type="CDD" id="cd01991">
    <property type="entry name" value="Asn_synthase_B_C"/>
    <property type="match status" value="1"/>
</dbReference>
<feature type="domain" description="Asparagine synthetase" evidence="4">
    <location>
        <begin position="30"/>
        <end position="198"/>
    </location>
</feature>
<dbReference type="Proteomes" id="UP000324907">
    <property type="component" value="Unassembled WGS sequence"/>
</dbReference>
<dbReference type="Proteomes" id="UP000325113">
    <property type="component" value="Unassembled WGS sequence"/>
</dbReference>
<evidence type="ECO:0000313" key="6">
    <source>
        <dbReference type="EMBL" id="KAA0165242.1"/>
    </source>
</evidence>
<gene>
    <name evidence="6" type="ORF">FNF28_03523</name>
    <name evidence="5" type="ORF">FNF31_03676</name>
</gene>
<evidence type="ECO:0000259" key="4">
    <source>
        <dbReference type="Pfam" id="PF00733"/>
    </source>
</evidence>
<keyword evidence="3" id="KW-0315">Glutamine amidotransferase</keyword>
<evidence type="ECO:0000256" key="2">
    <source>
        <dbReference type="ARBA" id="ARBA00022888"/>
    </source>
</evidence>
<dbReference type="SUPFAM" id="SSF52402">
    <property type="entry name" value="Adenine nucleotide alpha hydrolases-like"/>
    <property type="match status" value="1"/>
</dbReference>
<evidence type="ECO:0000256" key="1">
    <source>
        <dbReference type="ARBA" id="ARBA00022605"/>
    </source>
</evidence>
<evidence type="ECO:0000256" key="3">
    <source>
        <dbReference type="ARBA" id="ARBA00022962"/>
    </source>
</evidence>
<keyword evidence="2" id="KW-0061">Asparagine biosynthesis</keyword>
<sequence>MDLSIAGALWLASHGAGWLRSEDGAAPLAVRSQCRVLLSGQGADELFAGYSRHRTAALRSAEGETAFAAAAAAAGPAQAHGADAASHGPPGTDGLIWGEAARQRLRAVLCEDQARIWRRNLGRDDRVIADCGKELRAPFLDRRVVAAAGRQRPEDLVRPGEGRGVAEKAVLRDAAKSLGLASSAVLAKRAVQFGSRLAKQLNQATAGKAGGVKGGDRLRL</sequence>
<protein>
    <recommendedName>
        <fullName evidence="4">Asparagine synthetase domain-containing protein</fullName>
    </recommendedName>
</protein>
<dbReference type="GO" id="GO:0004066">
    <property type="term" value="F:asparagine synthase (glutamine-hydrolyzing) activity"/>
    <property type="evidence" value="ECO:0007669"/>
    <property type="project" value="InterPro"/>
</dbReference>
<dbReference type="Pfam" id="PF00733">
    <property type="entry name" value="Asn_synthase"/>
    <property type="match status" value="1"/>
</dbReference>
<organism evidence="6 7">
    <name type="scientific">Cafeteria roenbergensis</name>
    <name type="common">Marine flagellate</name>
    <dbReference type="NCBI Taxonomy" id="33653"/>
    <lineage>
        <taxon>Eukaryota</taxon>
        <taxon>Sar</taxon>
        <taxon>Stramenopiles</taxon>
        <taxon>Bigyra</taxon>
        <taxon>Opalozoa</taxon>
        <taxon>Bicosoecida</taxon>
        <taxon>Cafeteriaceae</taxon>
        <taxon>Cafeteria</taxon>
    </lineage>
</organism>
<dbReference type="Gene3D" id="3.40.50.620">
    <property type="entry name" value="HUPs"/>
    <property type="match status" value="1"/>
</dbReference>
<name>A0A5A8DIR5_CAFRO</name>
<evidence type="ECO:0000313" key="7">
    <source>
        <dbReference type="Proteomes" id="UP000324907"/>
    </source>
</evidence>
<dbReference type="InterPro" id="IPR001962">
    <property type="entry name" value="Asn_synthase"/>
</dbReference>
<dbReference type="GO" id="GO:0006529">
    <property type="term" value="P:asparagine biosynthetic process"/>
    <property type="evidence" value="ECO:0007669"/>
    <property type="project" value="UniProtKB-KW"/>
</dbReference>
<dbReference type="PANTHER" id="PTHR45937">
    <property type="entry name" value="ASPARAGINE SYNTHETASE DOMAIN-CONTAINING PROTEIN 1"/>
    <property type="match status" value="1"/>
</dbReference>
<dbReference type="AlphaFoldDB" id="A0A5A8DIR5"/>
<reference evidence="7 8" key="1">
    <citation type="submission" date="2019-07" db="EMBL/GenBank/DDBJ databases">
        <title>Genomes of Cafeteria roenbergensis.</title>
        <authorList>
            <person name="Fischer M.G."/>
            <person name="Hackl T."/>
            <person name="Roman M."/>
        </authorList>
    </citation>
    <scope>NUCLEOTIDE SEQUENCE [LARGE SCALE GENOMIC DNA]</scope>
    <source>
        <strain evidence="5 8">Cflag</strain>
        <strain evidence="6 7">RCC970-E3</strain>
    </source>
</reference>